<gene>
    <name evidence="1" type="ORF">G3A56_28290</name>
</gene>
<dbReference type="Proteomes" id="UP000464865">
    <property type="component" value="Plasmid p8"/>
</dbReference>
<name>A0A7L5BRW3_9HYPH</name>
<proteinExistence type="predicted"/>
<keyword evidence="2" id="KW-1185">Reference proteome</keyword>
<accession>A0A7L5BRW3</accession>
<protein>
    <submittedName>
        <fullName evidence="1">Uncharacterized protein</fullName>
    </submittedName>
</protein>
<reference evidence="1 2" key="1">
    <citation type="submission" date="2020-02" db="EMBL/GenBank/DDBJ databases">
        <title>Plant-Promoting Endophytic Bacterium Rhizobium oryzihabitans sp. nov., Isolated from the Root of Rice.</title>
        <authorList>
            <person name="zhao J."/>
            <person name="Zhang G."/>
        </authorList>
    </citation>
    <scope>NUCLEOTIDE SEQUENCE [LARGE SCALE GENOMIC DNA]</scope>
    <source>
        <strain evidence="1 2">M15</strain>
        <plasmid evidence="1 2">p8</plasmid>
    </source>
</reference>
<evidence type="ECO:0000313" key="1">
    <source>
        <dbReference type="EMBL" id="QIB41667.1"/>
    </source>
</evidence>
<dbReference type="KEGG" id="roy:G3A56_28290"/>
<dbReference type="EMBL" id="CP048640">
    <property type="protein sequence ID" value="QIB41667.1"/>
    <property type="molecule type" value="Genomic_DNA"/>
</dbReference>
<keyword evidence="1" id="KW-0614">Plasmid</keyword>
<dbReference type="RefSeq" id="WP_164057030.1">
    <property type="nucleotide sequence ID" value="NZ_CP048640.1"/>
</dbReference>
<evidence type="ECO:0000313" key="2">
    <source>
        <dbReference type="Proteomes" id="UP000464865"/>
    </source>
</evidence>
<geneLocation type="plasmid" evidence="1 2">
    <name>p8</name>
</geneLocation>
<sequence length="77" mass="8661">MTKVKEPLWPDEYPDRFIDCQEALMPGFLVLLESAVASGWTENEAIAALTELADGRWLANGENIDLQRVLASIKRRS</sequence>
<organism evidence="1 2">
    <name type="scientific">Rhizobium oryzihabitans</name>
    <dbReference type="NCBI Taxonomy" id="2267833"/>
    <lineage>
        <taxon>Bacteria</taxon>
        <taxon>Pseudomonadati</taxon>
        <taxon>Pseudomonadota</taxon>
        <taxon>Alphaproteobacteria</taxon>
        <taxon>Hyphomicrobiales</taxon>
        <taxon>Rhizobiaceae</taxon>
        <taxon>Rhizobium/Agrobacterium group</taxon>
        <taxon>Rhizobium</taxon>
    </lineage>
</organism>
<dbReference type="AlphaFoldDB" id="A0A7L5BRW3"/>